<evidence type="ECO:0000313" key="3">
    <source>
        <dbReference type="EMBL" id="CBW74008.1"/>
    </source>
</evidence>
<reference evidence="3 4" key="1">
    <citation type="journal article" date="2011" name="J. Bacteriol.">
        <title>Complete genome sequence of Burkholderia rhizoxinica, an endosymbiont of Rhizopus microsporus.</title>
        <authorList>
            <person name="Lackner G."/>
            <person name="Moebius N."/>
            <person name="Partida-Martinez L."/>
            <person name="Hertweck C."/>
        </authorList>
    </citation>
    <scope>NUCLEOTIDE SEQUENCE [LARGE SCALE GENOMIC DNA]</scope>
    <source>
        <strain evidence="4">DSM 19002 / CIP 109453 / HKI 454</strain>
    </source>
</reference>
<dbReference type="InterPro" id="IPR011050">
    <property type="entry name" value="Pectin_lyase_fold/virulence"/>
</dbReference>
<dbReference type="InterPro" id="IPR012334">
    <property type="entry name" value="Pectin_lyas_fold"/>
</dbReference>
<feature type="domain" description="Filamentous haemagglutinin FhaB/tRNA nuclease CdiA-like TPS" evidence="2">
    <location>
        <begin position="72"/>
        <end position="193"/>
    </location>
</feature>
<gene>
    <name evidence="3" type="ordered locus">RBRH_03315</name>
</gene>
<dbReference type="KEGG" id="brh:RBRH_03315"/>
<feature type="region of interest" description="Disordered" evidence="1">
    <location>
        <begin position="2482"/>
        <end position="2505"/>
    </location>
</feature>
<proteinExistence type="predicted"/>
<feature type="compositionally biased region" description="Polar residues" evidence="1">
    <location>
        <begin position="1971"/>
        <end position="1987"/>
    </location>
</feature>
<dbReference type="eggNOG" id="COG3210">
    <property type="taxonomic scope" value="Bacteria"/>
</dbReference>
<dbReference type="NCBIfam" id="TIGR01731">
    <property type="entry name" value="fil_hemag_20aa"/>
    <property type="match status" value="18"/>
</dbReference>
<feature type="region of interest" description="Disordered" evidence="1">
    <location>
        <begin position="1954"/>
        <end position="1987"/>
    </location>
</feature>
<name>E5AMD1_MYCRK</name>
<dbReference type="Proteomes" id="UP000007437">
    <property type="component" value="Chromosome"/>
</dbReference>
<dbReference type="GO" id="GO:0003824">
    <property type="term" value="F:catalytic activity"/>
    <property type="evidence" value="ECO:0007669"/>
    <property type="project" value="UniProtKB-ARBA"/>
</dbReference>
<dbReference type="EMBL" id="FR687359">
    <property type="protein sequence ID" value="CBW74008.1"/>
    <property type="molecule type" value="Genomic_DNA"/>
</dbReference>
<dbReference type="STRING" id="882378.RBRH_03315"/>
<feature type="compositionally biased region" description="Basic and acidic residues" evidence="1">
    <location>
        <begin position="1954"/>
        <end position="1969"/>
    </location>
</feature>
<evidence type="ECO:0000256" key="1">
    <source>
        <dbReference type="SAM" id="MobiDB-lite"/>
    </source>
</evidence>
<sequence>MVGQWRIFILKWLNCPTRLTYMAMRWILVGVEPVWRVGRARFVALGLSAWPAWGLAQIVPAPGGETRVIQTQNGLPQVDIARPSGAGVSVNHYHQFDVQAPGAILNNASAVVKTDQAGYINGNPHFDPNQSARLIVNEVHSLEASQLRGHVEVAGPRAEVVVANPSGIVVNGGGFINTSRATLTTGQPYYGADGSLAGFNVSRGLVTVHGAKFNASDIDQVDLIARAVQANAKIYAKNLNVVTGANQVPYDTLAATPIHGDGPAPSVSIDVGQLGGMYADRIVMVGTEYGVGVHSAGEISAQAGDLTLHSNGKLTLTPTSQTNASGLLSVRVQADVQNDGKLYGKQDVSVSSESLLTNTGTLAAQRNLKVTAHSMNSSGGLGAGADADGVIDSTGELEVKTTGSLVATGHQLAGGNMTLEGAAVDLKHSETLTDGHLELHAKSGDIDLTGAEVVSQGTARIIAADGVVNHNRGKLSSGDTQTIRAAALSNQDGQIFSESTLDIDVAGKMDNLRGLARAAGRVFVKAGSLDNTAGRVTLRSDDELSVTTAGQLTNAAGHTVIGDQGGVIGGNGNVKVQAGTLNNRGRVSAKEILKVRGQSIDNTDGTLSAKRLDVKADSLTNEGGLIAQTGKGDTKVSVTHKLDNALGTIRSNGANLTLSVGSLMNNKGTLYYGGSGTLKVTEASTLMNLGGLIDSTGAIDVDGQSIDNTGGVIRTKSGSVTLTSASTLKNNQGVVQGGNGLKVSSADTLFNQEGTLVSLSPTGTLTVSAQELDNTNGQIADTGTVHTLIKATSIHNANTNSQTHRGVIRGKGDVTIDSAAVQNGANGQIVADRDLTFKNTDQLTNAGQLTADGALTVDQPDAALFNVDGQISATKIKLTVASLDNTGGQIANPKGSSGDIKMQTGVLTHHAGTIASARDLQLSAASLIGDGQLIGGRDAAISLQGDYTHGANNRITANRNLIFSTTGQLTNAGKLLAVGNLTTRSNGLINRGEIGSGTHGVPGTGITTLEAGGGELTNEGKINGNAITTTSQHLTNTGSIIGDTLTHTANTIVNDGARAVMAGTQQVNLYGANTVTNRNGATLVSLGDLNIAKDDQKDSSGRLINQIDTVNNLSSTMEAHGLMNIAARQLNNIRQNVQIETRSSSSTHTMRQLPWWRPFPPGSSPAFQDANVHMHHAYYVNPADIISSTPILTPDGHWVTQLVVNLPWNASVFEWKNSGLTYWRPNGGYQAQYQQDSRVTLPAGQVTLYAYDVKHGQSNPDQQGGTAWAEKFSKNIYLRSFGNTAYSNQYGNCTTNCVRIETYPGYTDPNTQFMKETERRREGHWPVETQRIAHQTVTETELSPNSGAPALLTSGAAMNLTIGELVNNDNGTIAAGGDLNVNGQKVPNGHGAAVIKNTSTQLTKTYSFTNQSGYNHVKDPYPGTPAEWVTWTNPSITFTTGIVGGTVTSNQAVTLDAGDIRNISVQATPVPVGADAAVLGLTDLDFGTGHGVGAPRGAKQRSGAPGVIKTVAGVRTSRPQLKLPTSGLFTIQSAPNHPHLVVTDPRFTSYTQFVSSDYMLGQLDLDPQTVQKRIGDGYYESQLVMAQVTQLTGKRYLEGFTSNEDEYKQLMTHGAAFGKQFSLKPGIALTDAQMEALTTDIVWLVNQTVTLADGSQQTVLAPQVYLAKSNHVDVTPSGALIAGNTVQIKGTDIVNQGGTIAAKGDAALAASNDIQNLGGAIHADNLALMAGHDIINQSLINTEAQHFTTGASTHASIGALGTLNASGEMRMQAGHDLTVKGAQVTTGGNLGVMAGHAVNIGTVETGSTIQTHNDARNTSAYRNTTQAGSALQTGGSLGVTSGGDIGVMGSTLTSGADMALVGTGHVTIRDTTNRAAVNLSGAHDRDWAYDNHMVETNVASQLSAGGSATVVAGQGASGKQLEVLGSNIMAGTKGQGNGAVNLAASGDVTIAETRTRTRGDAASHSEADKFLSSSSTDTARSYAGSNANGSLVSGETVSVSAGHDLNVRGSAVVSTHGTALAAANNINIDTAQSTAQESSDYKHHQSGLLSGGELAVTIGSRRQSDQAQSSSLTHHGSVVGSVKGSVTIDAGNELHVTGSELIVAKDVVGKAKTVTLETVADEQHHSGQHAMRQSGVTLGVQTPGVAAVSNVVQQASAGAHSQDDRVRALRGIAGASGLYDAYQSVPGELGTLAKGELPEAKLTVSIGSSGSRSAFSEDSTQARGNRVQAGGLAKFQATGEKDQGQGNVIIHGSDIDAQNVHLEATHRVDLLNSTDTERMRNDNGSTSGSVGVSIGTKGLGVSASAARAKGDGNSDWAMQNNTHVRASDTVTIKSGGDTNVVSANVKGNRVVADVQGDLNVASVQDTSVSAAHQHSAGVGLNVSQGGGSASFNVQNGNARGNYASVAEQAGMQAGQGGFDIAVKGNTDLKGAYISSEAAKDQNRLKTGTLSYSAIENHSDYQASTFGISGGATTGDGGNVYKPTGSTSGKNAGGASPLYLSESGSSRARTQSAISAAEIEITNPDQQKQAIAGLNRDATNLNGRVDKTPDVQQSLQNQGELMSAMRDAGEAVARRIGDVADAKRDALLQAASESDDPQLKQQYLAEAEQWDESGRYRVGLQSAGGSLVGGIGGGLLGAAQSGAGSLVSALLANKLDEMSRQIVDQKPTGNADLDKTLGNIVANVMSSVAGGVVGGTQGAQAAYNVDRFNRQLHQGEYDLAKRHAKLVAQQLKISEQEAEGRIVAEILRNSDQQTAEATGSKHDYEIRSIVGCQNLNCYGDKKDLQYADHNYNSQYIKPNQEAYDAGQSQLGRGQTYNELVTSNINKDPVGATVAGAGMMGLGLAAGGSLAPAGMMGAGALLGLGANGGVQLMGDQPFDWTSFALSGVTSAVSTGMKFVPVFMTGVGGALTGSALQGQNPNAAMGGAAVGTVIGYPIGAKIEGKLNDVLNPWYRQEWVDVGMGMSKYVAPSKLPSWLGGAAGGAAQEKMGATVQNKLDEEAAKK</sequence>
<dbReference type="Pfam" id="PF13332">
    <property type="entry name" value="Fil_haemagg_2"/>
    <property type="match status" value="2"/>
</dbReference>
<dbReference type="Gene3D" id="2.160.20.10">
    <property type="entry name" value="Single-stranded right-handed beta-helix, Pectin lyase-like"/>
    <property type="match status" value="1"/>
</dbReference>
<dbReference type="InterPro" id="IPR025157">
    <property type="entry name" value="Hemagglutinin_rpt"/>
</dbReference>
<protein>
    <submittedName>
        <fullName evidence="3">Hemolysin</fullName>
    </submittedName>
</protein>
<organism evidence="3 4">
    <name type="scientific">Mycetohabitans rhizoxinica (strain DSM 19002 / CIP 109453 / HKI 454)</name>
    <name type="common">Paraburkholderia rhizoxinica</name>
    <dbReference type="NCBI Taxonomy" id="882378"/>
    <lineage>
        <taxon>Bacteria</taxon>
        <taxon>Pseudomonadati</taxon>
        <taxon>Pseudomonadota</taxon>
        <taxon>Betaproteobacteria</taxon>
        <taxon>Burkholderiales</taxon>
        <taxon>Burkholderiaceae</taxon>
        <taxon>Mycetohabitans</taxon>
    </lineage>
</organism>
<dbReference type="InterPro" id="IPR008638">
    <property type="entry name" value="FhaB/CdiA-like_TPS"/>
</dbReference>
<dbReference type="Pfam" id="PF05860">
    <property type="entry name" value="TPS"/>
    <property type="match status" value="1"/>
</dbReference>
<dbReference type="SUPFAM" id="SSF51126">
    <property type="entry name" value="Pectin lyase-like"/>
    <property type="match status" value="1"/>
</dbReference>
<dbReference type="NCBIfam" id="TIGR01901">
    <property type="entry name" value="adhes_NPXG"/>
    <property type="match status" value="1"/>
</dbReference>
<dbReference type="HOGENOM" id="CLU_000043_2_1_4"/>
<evidence type="ECO:0000313" key="4">
    <source>
        <dbReference type="Proteomes" id="UP000007437"/>
    </source>
</evidence>
<evidence type="ECO:0000259" key="2">
    <source>
        <dbReference type="SMART" id="SM00912"/>
    </source>
</evidence>
<accession>E5AMD1</accession>
<dbReference type="InterPro" id="IPR010069">
    <property type="entry name" value="CdiA_FHA1_rpt"/>
</dbReference>
<dbReference type="SMART" id="SM00912">
    <property type="entry name" value="Haemagg_act"/>
    <property type="match status" value="1"/>
</dbReference>